<dbReference type="InterPro" id="IPR001736">
    <property type="entry name" value="PLipase_D/transphosphatidylase"/>
</dbReference>
<evidence type="ECO:0000256" key="10">
    <source>
        <dbReference type="ARBA" id="ARBA00023136"/>
    </source>
</evidence>
<keyword evidence="5" id="KW-0964">Secreted</keyword>
<dbReference type="PROSITE" id="PS50035">
    <property type="entry name" value="PLD"/>
    <property type="match status" value="2"/>
</dbReference>
<evidence type="ECO:0000256" key="7">
    <source>
        <dbReference type="ARBA" id="ARBA00022692"/>
    </source>
</evidence>
<comment type="function">
    <text evidence="1">Could be a virulence factor.</text>
</comment>
<evidence type="ECO:0000256" key="1">
    <source>
        <dbReference type="ARBA" id="ARBA00003145"/>
    </source>
</evidence>
<name>A0ABS7PLG7_9SPHN</name>
<dbReference type="EMBL" id="JAINVV010000004">
    <property type="protein sequence ID" value="MBY8822159.1"/>
    <property type="molecule type" value="Genomic_DNA"/>
</dbReference>
<keyword evidence="7 12" id="KW-0812">Transmembrane</keyword>
<dbReference type="InterPro" id="IPR025202">
    <property type="entry name" value="PLD-like_dom"/>
</dbReference>
<keyword evidence="6" id="KW-0808">Transferase</keyword>
<accession>A0ABS7PLG7</accession>
<keyword evidence="4" id="KW-1003">Cell membrane</keyword>
<evidence type="ECO:0000256" key="4">
    <source>
        <dbReference type="ARBA" id="ARBA00022475"/>
    </source>
</evidence>
<keyword evidence="8" id="KW-0677">Repeat</keyword>
<dbReference type="SMART" id="SM00155">
    <property type="entry name" value="PLDc"/>
    <property type="match status" value="2"/>
</dbReference>
<feature type="transmembrane region" description="Helical" evidence="12">
    <location>
        <begin position="35"/>
        <end position="56"/>
    </location>
</feature>
<evidence type="ECO:0000259" key="13">
    <source>
        <dbReference type="PROSITE" id="PS50035"/>
    </source>
</evidence>
<keyword evidence="15" id="KW-1185">Reference proteome</keyword>
<protein>
    <recommendedName>
        <fullName evidence="11">Cardiolipin synthase</fullName>
        <ecNumber evidence="11">2.7.8.-</ecNumber>
    </recommendedName>
</protein>
<evidence type="ECO:0000256" key="8">
    <source>
        <dbReference type="ARBA" id="ARBA00022737"/>
    </source>
</evidence>
<dbReference type="Gene3D" id="3.30.870.10">
    <property type="entry name" value="Endonuclease Chain A"/>
    <property type="match status" value="2"/>
</dbReference>
<proteinExistence type="predicted"/>
<evidence type="ECO:0000313" key="15">
    <source>
        <dbReference type="Proteomes" id="UP000706039"/>
    </source>
</evidence>
<dbReference type="SUPFAM" id="SSF56024">
    <property type="entry name" value="Phospholipase D/nuclease"/>
    <property type="match status" value="2"/>
</dbReference>
<feature type="domain" description="PLD phosphodiesterase" evidence="13">
    <location>
        <begin position="212"/>
        <end position="239"/>
    </location>
</feature>
<evidence type="ECO:0000256" key="3">
    <source>
        <dbReference type="ARBA" id="ARBA00004613"/>
    </source>
</evidence>
<organism evidence="14 15">
    <name type="scientific">Sphingomonas colocasiae</name>
    <dbReference type="NCBI Taxonomy" id="1848973"/>
    <lineage>
        <taxon>Bacteria</taxon>
        <taxon>Pseudomonadati</taxon>
        <taxon>Pseudomonadota</taxon>
        <taxon>Alphaproteobacteria</taxon>
        <taxon>Sphingomonadales</taxon>
        <taxon>Sphingomonadaceae</taxon>
        <taxon>Sphingomonas</taxon>
    </lineage>
</organism>
<keyword evidence="9 12" id="KW-1133">Transmembrane helix</keyword>
<evidence type="ECO:0000256" key="12">
    <source>
        <dbReference type="SAM" id="Phobius"/>
    </source>
</evidence>
<evidence type="ECO:0000313" key="14">
    <source>
        <dbReference type="EMBL" id="MBY8822159.1"/>
    </source>
</evidence>
<dbReference type="EC" id="2.7.8.-" evidence="11"/>
<evidence type="ECO:0000256" key="2">
    <source>
        <dbReference type="ARBA" id="ARBA00004236"/>
    </source>
</evidence>
<dbReference type="PANTHER" id="PTHR21248:SF22">
    <property type="entry name" value="PHOSPHOLIPASE D"/>
    <property type="match status" value="1"/>
</dbReference>
<evidence type="ECO:0000256" key="11">
    <source>
        <dbReference type="NCBIfam" id="TIGR04265"/>
    </source>
</evidence>
<keyword evidence="10 12" id="KW-0472">Membrane</keyword>
<reference evidence="14 15" key="1">
    <citation type="submission" date="2021-08" db="EMBL/GenBank/DDBJ databases">
        <authorList>
            <person name="Tuo L."/>
        </authorList>
    </citation>
    <scope>NUCLEOTIDE SEQUENCE [LARGE SCALE GENOMIC DNA]</scope>
    <source>
        <strain evidence="14 15">JCM 31229</strain>
    </source>
</reference>
<sequence length="470" mass="51601">MTALPSIGEIYYAAEWIIRLTMLAVVPLRRSPAAAASWLLLIFFLPIPGLVLFLAIGSPRFPHWRAARFERLKPFVADVAARMRQAAPAAADGMVRDIVALADRLGRLPATSGNAVELIDDYEAVIDRLVADIDGARRHVRLLAYIFADDATAGKVIAALGRAVDRGVACHVMVDPVGSHRWIKGTMRALEASGVRVRAVLPFRLWRERTRRDMRNHRKLFIVDGEIGYAGSQNIVARDFRPGVVNRELVARVTGPAVAAMAAIFVSDWYLETEELLDAATAVPPRTGAATLQVLPSSADYAQEGFQTLMTWQVAAARREIVIVTPYLVPDEGLLGALKTAVLRGVAVHVVVSAVVDQWLVSFAQSSYYDELLSSGVHIHRYRDYLLHAKAVRVDDTLGIVGSSNVDIRSFRLNEEVSLLLLDHDGVQALRRIQDAYLAASDEIALDAWRARSGARKLVENGARLVSPLL</sequence>
<evidence type="ECO:0000256" key="5">
    <source>
        <dbReference type="ARBA" id="ARBA00022525"/>
    </source>
</evidence>
<dbReference type="Pfam" id="PF13091">
    <property type="entry name" value="PLDc_2"/>
    <property type="match status" value="2"/>
</dbReference>
<evidence type="ECO:0000256" key="6">
    <source>
        <dbReference type="ARBA" id="ARBA00022679"/>
    </source>
</evidence>
<dbReference type="InterPro" id="IPR022924">
    <property type="entry name" value="Cardiolipin_synthase"/>
</dbReference>
<feature type="domain" description="PLD phosphodiesterase" evidence="13">
    <location>
        <begin position="383"/>
        <end position="410"/>
    </location>
</feature>
<evidence type="ECO:0000256" key="9">
    <source>
        <dbReference type="ARBA" id="ARBA00022989"/>
    </source>
</evidence>
<comment type="subcellular location">
    <subcellularLocation>
        <location evidence="2">Cell membrane</location>
    </subcellularLocation>
    <subcellularLocation>
        <location evidence="3">Secreted</location>
    </subcellularLocation>
</comment>
<dbReference type="NCBIfam" id="TIGR04265">
    <property type="entry name" value="bac_cardiolipin"/>
    <property type="match status" value="1"/>
</dbReference>
<dbReference type="RefSeq" id="WP_222990215.1">
    <property type="nucleotide sequence ID" value="NZ_JAINVV010000004.1"/>
</dbReference>
<gene>
    <name evidence="14" type="primary">cls</name>
    <name evidence="14" type="ORF">K7G82_07650</name>
</gene>
<dbReference type="Proteomes" id="UP000706039">
    <property type="component" value="Unassembled WGS sequence"/>
</dbReference>
<comment type="caution">
    <text evidence="14">The sequence shown here is derived from an EMBL/GenBank/DDBJ whole genome shotgun (WGS) entry which is preliminary data.</text>
</comment>
<dbReference type="PANTHER" id="PTHR21248">
    <property type="entry name" value="CARDIOLIPIN SYNTHASE"/>
    <property type="match status" value="1"/>
</dbReference>